<accession>A0AAN8TNV8</accession>
<dbReference type="EMBL" id="JBANQN010000005">
    <property type="protein sequence ID" value="KAK6790234.1"/>
    <property type="molecule type" value="Genomic_DNA"/>
</dbReference>
<dbReference type="Proteomes" id="UP001371456">
    <property type="component" value="Unassembled WGS sequence"/>
</dbReference>
<comment type="caution">
    <text evidence="1">The sequence shown here is derived from an EMBL/GenBank/DDBJ whole genome shotgun (WGS) entry which is preliminary data.</text>
</comment>
<dbReference type="AlphaFoldDB" id="A0AAN8TNV8"/>
<evidence type="ECO:0000313" key="1">
    <source>
        <dbReference type="EMBL" id="KAK6790234.1"/>
    </source>
</evidence>
<keyword evidence="2" id="KW-1185">Reference proteome</keyword>
<protein>
    <submittedName>
        <fullName evidence="1">Uncharacterized protein</fullName>
    </submittedName>
</protein>
<gene>
    <name evidence="1" type="ORF">RDI58_014034</name>
</gene>
<organism evidence="1 2">
    <name type="scientific">Solanum bulbocastanum</name>
    <name type="common">Wild potato</name>
    <dbReference type="NCBI Taxonomy" id="147425"/>
    <lineage>
        <taxon>Eukaryota</taxon>
        <taxon>Viridiplantae</taxon>
        <taxon>Streptophyta</taxon>
        <taxon>Embryophyta</taxon>
        <taxon>Tracheophyta</taxon>
        <taxon>Spermatophyta</taxon>
        <taxon>Magnoliopsida</taxon>
        <taxon>eudicotyledons</taxon>
        <taxon>Gunneridae</taxon>
        <taxon>Pentapetalae</taxon>
        <taxon>asterids</taxon>
        <taxon>lamiids</taxon>
        <taxon>Solanales</taxon>
        <taxon>Solanaceae</taxon>
        <taxon>Solanoideae</taxon>
        <taxon>Solaneae</taxon>
        <taxon>Solanum</taxon>
    </lineage>
</organism>
<name>A0AAN8TNV8_SOLBU</name>
<reference evidence="1 2" key="1">
    <citation type="submission" date="2024-02" db="EMBL/GenBank/DDBJ databases">
        <title>de novo genome assembly of Solanum bulbocastanum strain 11H21.</title>
        <authorList>
            <person name="Hosaka A.J."/>
        </authorList>
    </citation>
    <scope>NUCLEOTIDE SEQUENCE [LARGE SCALE GENOMIC DNA]</scope>
    <source>
        <tissue evidence="1">Young leaves</tissue>
    </source>
</reference>
<proteinExistence type="predicted"/>
<evidence type="ECO:0000313" key="2">
    <source>
        <dbReference type="Proteomes" id="UP001371456"/>
    </source>
</evidence>
<sequence>MRSAEEVVDELISSSLVIPFDNSICKIHDLVHDFCSIKSRKEKFFNVIGGSNTPSSSSSDRMPRGIIIRYDKYLFDLDENFVPFDPKMKNPYGKHLLSLKVYDGLPLVLDLISGVISRKEKKEAFYPKDKNIWISE</sequence>